<protein>
    <submittedName>
        <fullName evidence="1">7616_t:CDS:1</fullName>
    </submittedName>
</protein>
<evidence type="ECO:0000313" key="2">
    <source>
        <dbReference type="Proteomes" id="UP000789860"/>
    </source>
</evidence>
<gene>
    <name evidence="1" type="ORF">SCALOS_LOCUS5527</name>
</gene>
<comment type="caution">
    <text evidence="1">The sequence shown here is derived from an EMBL/GenBank/DDBJ whole genome shotgun (WGS) entry which is preliminary data.</text>
</comment>
<sequence>LYQHVLQCSDWPASEKAIYLQKISEENILSHKRTCDDEDDISAKQDSESTDQLSTHLY</sequence>
<feature type="non-terminal residue" evidence="1">
    <location>
        <position position="1"/>
    </location>
</feature>
<keyword evidence="2" id="KW-1185">Reference proteome</keyword>
<dbReference type="Proteomes" id="UP000789860">
    <property type="component" value="Unassembled WGS sequence"/>
</dbReference>
<dbReference type="EMBL" id="CAJVPM010009148">
    <property type="protein sequence ID" value="CAG8561545.1"/>
    <property type="molecule type" value="Genomic_DNA"/>
</dbReference>
<reference evidence="1" key="1">
    <citation type="submission" date="2021-06" db="EMBL/GenBank/DDBJ databases">
        <authorList>
            <person name="Kallberg Y."/>
            <person name="Tangrot J."/>
            <person name="Rosling A."/>
        </authorList>
    </citation>
    <scope>NUCLEOTIDE SEQUENCE</scope>
    <source>
        <strain evidence="1">AU212A</strain>
    </source>
</reference>
<name>A0ACA9M3E1_9GLOM</name>
<accession>A0ACA9M3E1</accession>
<organism evidence="1 2">
    <name type="scientific">Scutellospora calospora</name>
    <dbReference type="NCBI Taxonomy" id="85575"/>
    <lineage>
        <taxon>Eukaryota</taxon>
        <taxon>Fungi</taxon>
        <taxon>Fungi incertae sedis</taxon>
        <taxon>Mucoromycota</taxon>
        <taxon>Glomeromycotina</taxon>
        <taxon>Glomeromycetes</taxon>
        <taxon>Diversisporales</taxon>
        <taxon>Gigasporaceae</taxon>
        <taxon>Scutellospora</taxon>
    </lineage>
</organism>
<evidence type="ECO:0000313" key="1">
    <source>
        <dbReference type="EMBL" id="CAG8561545.1"/>
    </source>
</evidence>
<proteinExistence type="predicted"/>